<feature type="transmembrane region" description="Helical" evidence="1">
    <location>
        <begin position="119"/>
        <end position="142"/>
    </location>
</feature>
<comment type="caution">
    <text evidence="2">The sequence shown here is derived from an EMBL/GenBank/DDBJ whole genome shotgun (WGS) entry which is preliminary data.</text>
</comment>
<evidence type="ECO:0000256" key="1">
    <source>
        <dbReference type="SAM" id="Phobius"/>
    </source>
</evidence>
<keyword evidence="1" id="KW-0812">Transmembrane</keyword>
<dbReference type="Proteomes" id="UP000614221">
    <property type="component" value="Unassembled WGS sequence"/>
</dbReference>
<evidence type="ECO:0008006" key="4">
    <source>
        <dbReference type="Google" id="ProtNLM"/>
    </source>
</evidence>
<name>A0A830EJ41_9EURY</name>
<proteinExistence type="predicted"/>
<dbReference type="EMBL" id="BMPD01000002">
    <property type="protein sequence ID" value="GGK64750.1"/>
    <property type="molecule type" value="Genomic_DNA"/>
</dbReference>
<feature type="transmembrane region" description="Helical" evidence="1">
    <location>
        <begin position="148"/>
        <end position="172"/>
    </location>
</feature>
<gene>
    <name evidence="2" type="ORF">GCM10009067_16500</name>
</gene>
<keyword evidence="1" id="KW-1133">Transmembrane helix</keyword>
<dbReference type="SUPFAM" id="SSF48371">
    <property type="entry name" value="ARM repeat"/>
    <property type="match status" value="1"/>
</dbReference>
<evidence type="ECO:0000313" key="2">
    <source>
        <dbReference type="EMBL" id="GGK64750.1"/>
    </source>
</evidence>
<dbReference type="AlphaFoldDB" id="A0A830EJ41"/>
<reference evidence="2" key="2">
    <citation type="submission" date="2020-09" db="EMBL/GenBank/DDBJ databases">
        <authorList>
            <person name="Sun Q."/>
            <person name="Ohkuma M."/>
        </authorList>
    </citation>
    <scope>NUCLEOTIDE SEQUENCE</scope>
    <source>
        <strain evidence="2">JCM 19018</strain>
    </source>
</reference>
<organism evidence="2 3">
    <name type="scientific">Haloarcula sebkhae</name>
    <dbReference type="NCBI Taxonomy" id="932660"/>
    <lineage>
        <taxon>Archaea</taxon>
        <taxon>Methanobacteriati</taxon>
        <taxon>Methanobacteriota</taxon>
        <taxon>Stenosarchaea group</taxon>
        <taxon>Halobacteria</taxon>
        <taxon>Halobacteriales</taxon>
        <taxon>Haloarculaceae</taxon>
        <taxon>Haloarcula</taxon>
    </lineage>
</organism>
<accession>A0A830EJ41</accession>
<keyword evidence="1" id="KW-0472">Membrane</keyword>
<protein>
    <recommendedName>
        <fullName evidence="4">DUF2254 domain-containing protein</fullName>
    </recommendedName>
</protein>
<evidence type="ECO:0000313" key="3">
    <source>
        <dbReference type="Proteomes" id="UP000614221"/>
    </source>
</evidence>
<reference evidence="2" key="1">
    <citation type="journal article" date="2014" name="Int. J. Syst. Evol. Microbiol.">
        <title>Complete genome sequence of Corynebacterium casei LMG S-19264T (=DSM 44701T), isolated from a smear-ripened cheese.</title>
        <authorList>
            <consortium name="US DOE Joint Genome Institute (JGI-PGF)"/>
            <person name="Walter F."/>
            <person name="Albersmeier A."/>
            <person name="Kalinowski J."/>
            <person name="Ruckert C."/>
        </authorList>
    </citation>
    <scope>NUCLEOTIDE SEQUENCE</scope>
    <source>
        <strain evidence="2">JCM 19018</strain>
    </source>
</reference>
<feature type="transmembrane region" description="Helical" evidence="1">
    <location>
        <begin position="37"/>
        <end position="61"/>
    </location>
</feature>
<dbReference type="InterPro" id="IPR016024">
    <property type="entry name" value="ARM-type_fold"/>
</dbReference>
<sequence>MRNVPYLSELNSRISSRFDIRLRTRVSQFSLYQYGKLGFWAAIGVILVAAIGITLGELGIYLTSLSILVQDPSNGFFESSLNLILSIISLVFLVVIFLLQNANQEYSSRLSSVILHDKYFLWTIGFILTASIFNISGSYFSWGPPLTVIGYAFSISTALLVGALIAFAGYFIDISNIIDYITEDLKQQISQDRIYRTTFLGTSLQDEDYVSKLNTDAQLIVSTCIQAIEQNQQNVVNSCLDALTEIVKKYLKETDDSEVNDDFINELNDQFQFIGAAAFDDYTRQKYSESVVETVGDIGLAITKDRELGTPGSRWANLLKSQFEDSLEFDRTAAAHIALRKLGEMSTTAILNGDLDSYRVYQGKTDSLARLCATASDSFLANLLQNAHLQYQRMYVTFLRMLCTEGYAPDTDVSMLFDDFAESFNQAKENYDFYTNQVLYAALFGLEPFAARVGGELQQHQGLDPATQRSIADYLSELIDFLRRISLQSPEHNHKDIYKGYTQFLFALENSSPVDEDIKKSLLSDLNNNFTNLIKHEYTNSLEESDNLDLDINRRITDFYAMLIYFYQDDPDALATFITPLVELYTNLADSYPSPDTVNNRTLHQLYQELKIFGAWISQFHDPENVCPELMDVLIENFEEIDTSTTRFYTSTLERYDYPTNTFDYRGGWWLRPDAIWSNRFQENISDTLNGDGNYYQQFHEELRDRQEDGS</sequence>
<feature type="transmembrane region" description="Helical" evidence="1">
    <location>
        <begin position="81"/>
        <end position="99"/>
    </location>
</feature>